<evidence type="ECO:0008006" key="4">
    <source>
        <dbReference type="Google" id="ProtNLM"/>
    </source>
</evidence>
<feature type="region of interest" description="Disordered" evidence="1">
    <location>
        <begin position="25"/>
        <end position="50"/>
    </location>
</feature>
<name>A0A165W0R9_9AGAM</name>
<evidence type="ECO:0000256" key="1">
    <source>
        <dbReference type="SAM" id="MobiDB-lite"/>
    </source>
</evidence>
<dbReference type="OrthoDB" id="3903267at2759"/>
<proteinExistence type="predicted"/>
<dbReference type="EMBL" id="KV425551">
    <property type="protein sequence ID" value="KZT30489.1"/>
    <property type="molecule type" value="Genomic_DNA"/>
</dbReference>
<dbReference type="Gene3D" id="1.20.5.2280">
    <property type="match status" value="1"/>
</dbReference>
<dbReference type="InParanoid" id="A0A165W0R9"/>
<accession>A0A165W0R9</accession>
<organism evidence="2 3">
    <name type="scientific">Neolentinus lepideus HHB14362 ss-1</name>
    <dbReference type="NCBI Taxonomy" id="1314782"/>
    <lineage>
        <taxon>Eukaryota</taxon>
        <taxon>Fungi</taxon>
        <taxon>Dikarya</taxon>
        <taxon>Basidiomycota</taxon>
        <taxon>Agaricomycotina</taxon>
        <taxon>Agaricomycetes</taxon>
        <taxon>Gloeophyllales</taxon>
        <taxon>Gloeophyllaceae</taxon>
        <taxon>Neolentinus</taxon>
    </lineage>
</organism>
<dbReference type="STRING" id="1314782.A0A165W0R9"/>
<gene>
    <name evidence="2" type="ORF">NEOLEDRAFT_1126052</name>
</gene>
<keyword evidence="3" id="KW-1185">Reference proteome</keyword>
<dbReference type="Proteomes" id="UP000076761">
    <property type="component" value="Unassembled WGS sequence"/>
</dbReference>
<protein>
    <recommendedName>
        <fullName evidence="4">t-SNARE coiled-coil homology domain-containing protein</fullName>
    </recommendedName>
</protein>
<dbReference type="AlphaFoldDB" id="A0A165W0R9"/>
<feature type="compositionally biased region" description="Low complexity" evidence="1">
    <location>
        <begin position="28"/>
        <end position="37"/>
    </location>
</feature>
<evidence type="ECO:0000313" key="2">
    <source>
        <dbReference type="EMBL" id="KZT30489.1"/>
    </source>
</evidence>
<sequence length="207" mass="23488">MCIPATELLNTVLSSASASTPMMRLFASSDDSSPSSPLHSGEAAPPVAQNGLPVQESNMILDALRDIERHLVQRIDNVETHMRARFDDLEERIRQMEGQLTFIAAGLEKHLRSDAENQRQADSFHEHLDAVKSHVDEQLGGMRGMFDRVDDQFNRVDAQFNRVDGQHNRIDGQFNHIDSRFNSLESRLNNLNLYITESARRFDSQEI</sequence>
<evidence type="ECO:0000313" key="3">
    <source>
        <dbReference type="Proteomes" id="UP000076761"/>
    </source>
</evidence>
<reference evidence="2 3" key="1">
    <citation type="journal article" date="2016" name="Mol. Biol. Evol.">
        <title>Comparative Genomics of Early-Diverging Mushroom-Forming Fungi Provides Insights into the Origins of Lignocellulose Decay Capabilities.</title>
        <authorList>
            <person name="Nagy L.G."/>
            <person name="Riley R."/>
            <person name="Tritt A."/>
            <person name="Adam C."/>
            <person name="Daum C."/>
            <person name="Floudas D."/>
            <person name="Sun H."/>
            <person name="Yadav J.S."/>
            <person name="Pangilinan J."/>
            <person name="Larsson K.H."/>
            <person name="Matsuura K."/>
            <person name="Barry K."/>
            <person name="Labutti K."/>
            <person name="Kuo R."/>
            <person name="Ohm R.A."/>
            <person name="Bhattacharya S.S."/>
            <person name="Shirouzu T."/>
            <person name="Yoshinaga Y."/>
            <person name="Martin F.M."/>
            <person name="Grigoriev I.V."/>
            <person name="Hibbett D.S."/>
        </authorList>
    </citation>
    <scope>NUCLEOTIDE SEQUENCE [LARGE SCALE GENOMIC DNA]</scope>
    <source>
        <strain evidence="2 3">HHB14362 ss-1</strain>
    </source>
</reference>